<dbReference type="EMBL" id="JABWMH010000002">
    <property type="protein sequence ID" value="NVD27881.1"/>
    <property type="molecule type" value="Genomic_DNA"/>
</dbReference>
<evidence type="ECO:0000313" key="2">
    <source>
        <dbReference type="EMBL" id="NVD27881.1"/>
    </source>
</evidence>
<gene>
    <name evidence="2" type="ORF">HUO14_08195</name>
</gene>
<feature type="chain" id="PRO_5046797038" description="Tetratricopeptide repeat protein" evidence="1">
    <location>
        <begin position="23"/>
        <end position="127"/>
    </location>
</feature>
<dbReference type="Proteomes" id="UP000652427">
    <property type="component" value="Unassembled WGS sequence"/>
</dbReference>
<sequence>MKTAKMLGIATGFLLVATPALAETPSGEIGYAKGALGYDALVAGDNQTALTQLEAADGVSANDPARLINLGQAYKRVGRAGDAAQMFRAAMNSNRSFDLVLANGTVVNSRKAAKLALSEMNTSLAAR</sequence>
<dbReference type="SUPFAM" id="SSF48452">
    <property type="entry name" value="TPR-like"/>
    <property type="match status" value="1"/>
</dbReference>
<accession>A0ABX2N2S8</accession>
<dbReference type="InterPro" id="IPR011990">
    <property type="entry name" value="TPR-like_helical_dom_sf"/>
</dbReference>
<name>A0ABX2N2S8_9SPHN</name>
<protein>
    <recommendedName>
        <fullName evidence="4">Tetratricopeptide repeat protein</fullName>
    </recommendedName>
</protein>
<evidence type="ECO:0000256" key="1">
    <source>
        <dbReference type="SAM" id="SignalP"/>
    </source>
</evidence>
<proteinExistence type="predicted"/>
<keyword evidence="1" id="KW-0732">Signal</keyword>
<feature type="signal peptide" evidence="1">
    <location>
        <begin position="1"/>
        <end position="22"/>
    </location>
</feature>
<dbReference type="Gene3D" id="1.25.40.10">
    <property type="entry name" value="Tetratricopeptide repeat domain"/>
    <property type="match status" value="1"/>
</dbReference>
<organism evidence="2 3">
    <name type="scientific">Parasphingorhabdus flavimaris</name>
    <dbReference type="NCBI Taxonomy" id="266812"/>
    <lineage>
        <taxon>Bacteria</taxon>
        <taxon>Pseudomonadati</taxon>
        <taxon>Pseudomonadota</taxon>
        <taxon>Alphaproteobacteria</taxon>
        <taxon>Sphingomonadales</taxon>
        <taxon>Sphingomonadaceae</taxon>
        <taxon>Parasphingorhabdus</taxon>
    </lineage>
</organism>
<comment type="caution">
    <text evidence="2">The sequence shown here is derived from an EMBL/GenBank/DDBJ whole genome shotgun (WGS) entry which is preliminary data.</text>
</comment>
<dbReference type="RefSeq" id="WP_176279358.1">
    <property type="nucleotide sequence ID" value="NZ_JABWMH010000002.1"/>
</dbReference>
<evidence type="ECO:0008006" key="4">
    <source>
        <dbReference type="Google" id="ProtNLM"/>
    </source>
</evidence>
<reference evidence="2 3" key="1">
    <citation type="submission" date="2020-06" db="EMBL/GenBank/DDBJ databases">
        <authorList>
            <person name="Kim S.-J."/>
            <person name="Park S.-J."/>
        </authorList>
    </citation>
    <scope>NUCLEOTIDE SEQUENCE [LARGE SCALE GENOMIC DNA]</scope>
    <source>
        <strain evidence="2 3">SW-151</strain>
    </source>
</reference>
<keyword evidence="3" id="KW-1185">Reference proteome</keyword>
<evidence type="ECO:0000313" key="3">
    <source>
        <dbReference type="Proteomes" id="UP000652427"/>
    </source>
</evidence>